<sequence length="89" mass="9696">MSHDGDRPKIKIKAEPTDAAFPRNPSIVPAVQPESKGVRVFKPGEPLVWTAGTSIPVIVNLVNNREAIFARHRAAFSLNCALAFFSTLI</sequence>
<dbReference type="Proteomes" id="UP001342314">
    <property type="component" value="Unassembled WGS sequence"/>
</dbReference>
<gene>
    <name evidence="1" type="ORF">Rhopal_001258-T1</name>
</gene>
<protein>
    <submittedName>
        <fullName evidence="1">Uncharacterized protein</fullName>
    </submittedName>
</protein>
<evidence type="ECO:0000313" key="1">
    <source>
        <dbReference type="EMBL" id="GJN88293.1"/>
    </source>
</evidence>
<name>A0AAV5GDC0_9BASI</name>
<evidence type="ECO:0000313" key="2">
    <source>
        <dbReference type="Proteomes" id="UP001342314"/>
    </source>
</evidence>
<proteinExistence type="predicted"/>
<accession>A0AAV5GDC0</accession>
<dbReference type="EMBL" id="BQKY01000003">
    <property type="protein sequence ID" value="GJN88293.1"/>
    <property type="molecule type" value="Genomic_DNA"/>
</dbReference>
<comment type="caution">
    <text evidence="1">The sequence shown here is derived from an EMBL/GenBank/DDBJ whole genome shotgun (WGS) entry which is preliminary data.</text>
</comment>
<organism evidence="1 2">
    <name type="scientific">Rhodotorula paludigena</name>
    <dbReference type="NCBI Taxonomy" id="86838"/>
    <lineage>
        <taxon>Eukaryota</taxon>
        <taxon>Fungi</taxon>
        <taxon>Dikarya</taxon>
        <taxon>Basidiomycota</taxon>
        <taxon>Pucciniomycotina</taxon>
        <taxon>Microbotryomycetes</taxon>
        <taxon>Sporidiobolales</taxon>
        <taxon>Sporidiobolaceae</taxon>
        <taxon>Rhodotorula</taxon>
    </lineage>
</organism>
<dbReference type="AlphaFoldDB" id="A0AAV5GDC0"/>
<keyword evidence="2" id="KW-1185">Reference proteome</keyword>
<reference evidence="1 2" key="1">
    <citation type="submission" date="2021-12" db="EMBL/GenBank/DDBJ databases">
        <title>High titer production of polyol ester of fatty acids by Rhodotorula paludigena BS15 towards product separation-free biomass refinery.</title>
        <authorList>
            <person name="Mano J."/>
            <person name="Ono H."/>
            <person name="Tanaka T."/>
            <person name="Naito K."/>
            <person name="Sushida H."/>
            <person name="Ike M."/>
            <person name="Tokuyasu K."/>
            <person name="Kitaoka M."/>
        </authorList>
    </citation>
    <scope>NUCLEOTIDE SEQUENCE [LARGE SCALE GENOMIC DNA]</scope>
    <source>
        <strain evidence="1 2">BS15</strain>
    </source>
</reference>